<dbReference type="InterPro" id="IPR058240">
    <property type="entry name" value="rSAM_sf"/>
</dbReference>
<dbReference type="SUPFAM" id="SSF102114">
    <property type="entry name" value="Radical SAM enzymes"/>
    <property type="match status" value="1"/>
</dbReference>
<feature type="non-terminal residue" evidence="2">
    <location>
        <position position="630"/>
    </location>
</feature>
<name>A0ABY2TQ19_9SPIR</name>
<dbReference type="PANTHER" id="PTHR12526:SF630">
    <property type="entry name" value="GLYCOSYLTRANSFERASE"/>
    <property type="match status" value="1"/>
</dbReference>
<dbReference type="CDD" id="cd03801">
    <property type="entry name" value="GT4_PimA-like"/>
    <property type="match status" value="1"/>
</dbReference>
<dbReference type="PANTHER" id="PTHR12526">
    <property type="entry name" value="GLYCOSYLTRANSFERASE"/>
    <property type="match status" value="1"/>
</dbReference>
<sequence length="630" mass="74097">MKNIKVGLLVDEFFGASGTAFGGYGFLARNYLTKYIPNENIQIDVLLEMKEDLKEVETTKVDNILLYRLPKNIEFCKKWLSQQNYDIFMSIEITYKSYEILNIVKSKPLIFWIQDPRPKNLYEIKRKSVNIAQDPLTIDKNVIALINYLTQQKKIKFISQGYSLNNYAKELYYLPNDIKIKYMPNPINIDYKYKFDISLKKKQCVFLARLEAQKRVWIYCEIAKNMPQYDFYVIGKFFRDEDINKKVLEKYINGNIDNLHFLGHLEGEDKEKLLKESRLLINCSIWEGIPLSWLESLQYGTLIVSCLNNENLPERFGQYIGEILGDGYDKVYKFIPAIEKFMLDDDLYSKKAYSSIEYIRSNHSLNKFIPEMRKLLIKEAKKYRFKNVIKKLYNRQDIHQPYKNYIHINIYFQNKILPEKTLINLPNFIQTLNGKINDITFSGIEAFNNSNIQTLIKELSKPLNTINIIMDYSIDIEKLKEIVLSAGENLGYLSISADLCKINNIKEILNKIKKIADLQKEYYLDFFTILKLKNAHTQNDLSELMNLEKGINMKVEFENNSNDFRENCYSFSNLCYAGYNFFFIDCEGNINRCYTNQINKKYYNLGNLEQPNKIKIFKKAIPCLSAENGT</sequence>
<dbReference type="Pfam" id="PF00534">
    <property type="entry name" value="Glycos_transf_1"/>
    <property type="match status" value="1"/>
</dbReference>
<evidence type="ECO:0000313" key="3">
    <source>
        <dbReference type="Proteomes" id="UP000310168"/>
    </source>
</evidence>
<reference evidence="2 3" key="1">
    <citation type="journal article" date="2019" name="Anaerobe">
        <title>Brachyspira catarrhinii sp. nov., an anaerobic intestinal spirochaete isolated from vervet monkeys may have been misidentified as Brachyspira aalborgi in previous studies.</title>
        <authorList>
            <person name="Phillips N.D."/>
            <person name="La T."/>
            <person name="Hampson D.J."/>
        </authorList>
    </citation>
    <scope>NUCLEOTIDE SEQUENCE [LARGE SCALE GENOMIC DNA]</scope>
    <source>
        <strain evidence="2 3">Z12</strain>
    </source>
</reference>
<comment type="caution">
    <text evidence="2">The sequence shown here is derived from an EMBL/GenBank/DDBJ whole genome shotgun (WGS) entry which is preliminary data.</text>
</comment>
<dbReference type="SUPFAM" id="SSF53756">
    <property type="entry name" value="UDP-Glycosyltransferase/glycogen phosphorylase"/>
    <property type="match status" value="1"/>
</dbReference>
<evidence type="ECO:0000259" key="1">
    <source>
        <dbReference type="Pfam" id="PF00534"/>
    </source>
</evidence>
<dbReference type="EMBL" id="SJDU01000192">
    <property type="protein sequence ID" value="TKZ34529.1"/>
    <property type="molecule type" value="Genomic_DNA"/>
</dbReference>
<organism evidence="2 3">
    <name type="scientific">Brachyspira catarrhinii</name>
    <dbReference type="NCBI Taxonomy" id="2528966"/>
    <lineage>
        <taxon>Bacteria</taxon>
        <taxon>Pseudomonadati</taxon>
        <taxon>Spirochaetota</taxon>
        <taxon>Spirochaetia</taxon>
        <taxon>Brachyspirales</taxon>
        <taxon>Brachyspiraceae</taxon>
        <taxon>Brachyspira</taxon>
    </lineage>
</organism>
<feature type="domain" description="Glycosyl transferase family 1" evidence="1">
    <location>
        <begin position="194"/>
        <end position="350"/>
    </location>
</feature>
<accession>A0ABY2TQ19</accession>
<dbReference type="Gene3D" id="3.40.50.2000">
    <property type="entry name" value="Glycogen Phosphorylase B"/>
    <property type="match status" value="1"/>
</dbReference>
<evidence type="ECO:0000313" key="2">
    <source>
        <dbReference type="EMBL" id="TKZ34529.1"/>
    </source>
</evidence>
<proteinExistence type="predicted"/>
<dbReference type="Proteomes" id="UP000310168">
    <property type="component" value="Unassembled WGS sequence"/>
</dbReference>
<protein>
    <submittedName>
        <fullName evidence="2">Glycosyltransferase family 1 protein</fullName>
    </submittedName>
</protein>
<keyword evidence="3" id="KW-1185">Reference proteome</keyword>
<gene>
    <name evidence="2" type="ORF">EZH24_07730</name>
</gene>
<dbReference type="RefSeq" id="WP_137998541.1">
    <property type="nucleotide sequence ID" value="NZ_SJDU01000192.1"/>
</dbReference>
<dbReference type="InterPro" id="IPR001296">
    <property type="entry name" value="Glyco_trans_1"/>
</dbReference>